<dbReference type="STRING" id="45658.VSVS12_03563"/>
<accession>A0A1C7FDF2</accession>
<gene>
    <name evidence="1" type="ORF">VSVS05_03029</name>
</gene>
<protein>
    <submittedName>
        <fullName evidence="1">Uncharacterized protein</fullName>
    </submittedName>
</protein>
<name>A0A1C7FDF2_9VIBR</name>
<reference evidence="1 2" key="1">
    <citation type="submission" date="2016-07" db="EMBL/GenBank/DDBJ databases">
        <title>Genome sequencing of Vibrio scophthalmi strain VS-05, an isolated from Paralichthys olivaceus.</title>
        <authorList>
            <person name="Han H.-J."/>
        </authorList>
    </citation>
    <scope>NUCLEOTIDE SEQUENCE [LARGE SCALE GENOMIC DNA]</scope>
    <source>
        <strain evidence="1 2">VS-05</strain>
    </source>
</reference>
<keyword evidence="2" id="KW-1185">Reference proteome</keyword>
<dbReference type="GeneID" id="96874552"/>
<sequence>MEDGILQTGKVAAQLFFLLSGLVIKPALADEYLSNTSQMAVNPSQHVLTVTPPEDLSSPTKSDVEIEREEIWNGVSSSFDFPYEEWQSRTLLQGLSGNIGYHHPLAETESANLPAGATNGPSNNNTTATLSLKYTIAGAWFISGTAYYYWDSEQQQAWNPDFTYVFGYSDWRPYTFSLVYSNYGGNRFSPEEGGRVTEFNQGTWALGWKFPITGIVKDWISFTEQGAIGCQVDFNHTPEYFDLASISYKKNHQTLSLGCKYSIFGNWYVNATAFYYFDRAQQQPWNPDYTYGFGYFDWRPGTVTLQYNNYSGNRWHPSERGEDTGRFKDGSITLAYSFSF</sequence>
<dbReference type="PATRIC" id="fig|45658.7.peg.2970"/>
<dbReference type="RefSeq" id="WP_065546034.1">
    <property type="nucleotide sequence ID" value="NZ_CP016415.1"/>
</dbReference>
<organism evidence="1 2">
    <name type="scientific">Vibrio scophthalmi</name>
    <dbReference type="NCBI Taxonomy" id="45658"/>
    <lineage>
        <taxon>Bacteria</taxon>
        <taxon>Pseudomonadati</taxon>
        <taxon>Pseudomonadota</taxon>
        <taxon>Gammaproteobacteria</taxon>
        <taxon>Vibrionales</taxon>
        <taxon>Vibrionaceae</taxon>
        <taxon>Vibrio</taxon>
    </lineage>
</organism>
<dbReference type="Proteomes" id="UP000092528">
    <property type="component" value="Chromosome 2"/>
</dbReference>
<dbReference type="AlphaFoldDB" id="A0A1C7FDF2"/>
<proteinExistence type="predicted"/>
<dbReference type="EMBL" id="CP016415">
    <property type="protein sequence ID" value="ANU38075.1"/>
    <property type="molecule type" value="Genomic_DNA"/>
</dbReference>
<evidence type="ECO:0000313" key="1">
    <source>
        <dbReference type="EMBL" id="ANU38075.1"/>
    </source>
</evidence>
<evidence type="ECO:0000313" key="2">
    <source>
        <dbReference type="Proteomes" id="UP000092528"/>
    </source>
</evidence>